<keyword evidence="3" id="KW-1185">Reference proteome</keyword>
<reference evidence="2" key="2">
    <citation type="submission" date="2020-11" db="EMBL/GenBank/DDBJ databases">
        <authorList>
            <person name="McCartney M.A."/>
            <person name="Auch B."/>
            <person name="Kono T."/>
            <person name="Mallez S."/>
            <person name="Becker A."/>
            <person name="Gohl D.M."/>
            <person name="Silverstein K.A.T."/>
            <person name="Koren S."/>
            <person name="Bechman K.B."/>
            <person name="Herman A."/>
            <person name="Abrahante J.E."/>
            <person name="Garbe J."/>
        </authorList>
    </citation>
    <scope>NUCLEOTIDE SEQUENCE</scope>
    <source>
        <strain evidence="2">Duluth1</strain>
        <tissue evidence="2">Whole animal</tissue>
    </source>
</reference>
<keyword evidence="1" id="KW-0472">Membrane</keyword>
<feature type="transmembrane region" description="Helical" evidence="1">
    <location>
        <begin position="41"/>
        <end position="59"/>
    </location>
</feature>
<keyword evidence="1" id="KW-1133">Transmembrane helix</keyword>
<comment type="caution">
    <text evidence="2">The sequence shown here is derived from an EMBL/GenBank/DDBJ whole genome shotgun (WGS) entry which is preliminary data.</text>
</comment>
<dbReference type="EMBL" id="JAIWYP010000005">
    <property type="protein sequence ID" value="KAH3823042.1"/>
    <property type="molecule type" value="Genomic_DNA"/>
</dbReference>
<protein>
    <submittedName>
        <fullName evidence="2">Uncharacterized protein</fullName>
    </submittedName>
</protein>
<name>A0A9D4JWK1_DREPO</name>
<gene>
    <name evidence="2" type="ORF">DPMN_124837</name>
</gene>
<dbReference type="Proteomes" id="UP000828390">
    <property type="component" value="Unassembled WGS sequence"/>
</dbReference>
<organism evidence="2 3">
    <name type="scientific">Dreissena polymorpha</name>
    <name type="common">Zebra mussel</name>
    <name type="synonym">Mytilus polymorpha</name>
    <dbReference type="NCBI Taxonomy" id="45954"/>
    <lineage>
        <taxon>Eukaryota</taxon>
        <taxon>Metazoa</taxon>
        <taxon>Spiralia</taxon>
        <taxon>Lophotrochozoa</taxon>
        <taxon>Mollusca</taxon>
        <taxon>Bivalvia</taxon>
        <taxon>Autobranchia</taxon>
        <taxon>Heteroconchia</taxon>
        <taxon>Euheterodonta</taxon>
        <taxon>Imparidentia</taxon>
        <taxon>Neoheterodontei</taxon>
        <taxon>Myida</taxon>
        <taxon>Dreissenoidea</taxon>
        <taxon>Dreissenidae</taxon>
        <taxon>Dreissena</taxon>
    </lineage>
</organism>
<evidence type="ECO:0000313" key="2">
    <source>
        <dbReference type="EMBL" id="KAH3823042.1"/>
    </source>
</evidence>
<sequence length="134" mass="15427">MICCVLLRVTHPWEGSAIIIIIRKIQKYLSRMICCVLLRVTHSWEGSAIIIIIIIIIIIRKIQKYLSRMICCVLLRVTHPWEVSATLLHCPSSFFSECLDLDLPLACPGEKFVARYHLLQELSGFKTHVMHISL</sequence>
<proteinExistence type="predicted"/>
<keyword evidence="1" id="KW-0812">Transmembrane</keyword>
<evidence type="ECO:0000256" key="1">
    <source>
        <dbReference type="SAM" id="Phobius"/>
    </source>
</evidence>
<accession>A0A9D4JWK1</accession>
<reference evidence="2" key="1">
    <citation type="journal article" date="2019" name="bioRxiv">
        <title>The Genome of the Zebra Mussel, Dreissena polymorpha: A Resource for Invasive Species Research.</title>
        <authorList>
            <person name="McCartney M.A."/>
            <person name="Auch B."/>
            <person name="Kono T."/>
            <person name="Mallez S."/>
            <person name="Zhang Y."/>
            <person name="Obille A."/>
            <person name="Becker A."/>
            <person name="Abrahante J.E."/>
            <person name="Garbe J."/>
            <person name="Badalamenti J.P."/>
            <person name="Herman A."/>
            <person name="Mangelson H."/>
            <person name="Liachko I."/>
            <person name="Sullivan S."/>
            <person name="Sone E.D."/>
            <person name="Koren S."/>
            <person name="Silverstein K.A.T."/>
            <person name="Beckman K.B."/>
            <person name="Gohl D.M."/>
        </authorList>
    </citation>
    <scope>NUCLEOTIDE SEQUENCE</scope>
    <source>
        <strain evidence="2">Duluth1</strain>
        <tissue evidence="2">Whole animal</tissue>
    </source>
</reference>
<evidence type="ECO:0000313" key="3">
    <source>
        <dbReference type="Proteomes" id="UP000828390"/>
    </source>
</evidence>
<dbReference type="AlphaFoldDB" id="A0A9D4JWK1"/>